<dbReference type="AlphaFoldDB" id="A0AAV6HGX5"/>
<proteinExistence type="predicted"/>
<sequence length="202" mass="22609">MLASNEHGDQCSYEVDSPIALAIHASLEDFEAQFGGVCAGDDGDAGDEDSTLPWNHCDLNSMQHSTFNDEPASSNSLTASPDQSEKAVLYVELRRVNIVHDVLNVFMDPRVLNVNLKKELINEKAVDSDGVSREVYSAFWEHFLEQCEGEEERVPRLRPDYSEKEWKAVSRVWLKGYLDHGIMPITVTSFCSCLLPRSQLSG</sequence>
<evidence type="ECO:0000313" key="1">
    <source>
        <dbReference type="EMBL" id="KAG5285156.1"/>
    </source>
</evidence>
<comment type="caution">
    <text evidence="1">The sequence shown here is derived from an EMBL/GenBank/DDBJ whole genome shotgun (WGS) entry which is preliminary data.</text>
</comment>
<protein>
    <submittedName>
        <fullName evidence="1">Uncharacterized protein</fullName>
    </submittedName>
</protein>
<keyword evidence="2" id="KW-1185">Reference proteome</keyword>
<accession>A0AAV6HGX5</accession>
<reference evidence="1 2" key="1">
    <citation type="submission" date="2020-10" db="EMBL/GenBank/DDBJ databases">
        <title>Chromosome-scale genome assembly of the Allis shad, Alosa alosa.</title>
        <authorList>
            <person name="Margot Z."/>
            <person name="Christophe K."/>
            <person name="Cabau C."/>
            <person name="Louis A."/>
            <person name="Berthelot C."/>
            <person name="Parey E."/>
            <person name="Roest Crollius H."/>
            <person name="Montfort J."/>
            <person name="Robinson-Rechavi M."/>
            <person name="Bucao C."/>
            <person name="Bouchez O."/>
            <person name="Gislard M."/>
            <person name="Lluch J."/>
            <person name="Milhes M."/>
            <person name="Lampietro C."/>
            <person name="Lopez Roques C."/>
            <person name="Donnadieu C."/>
            <person name="Braasch I."/>
            <person name="Desvignes T."/>
            <person name="Postlethwait J."/>
            <person name="Bobe J."/>
            <person name="Guiguen Y."/>
        </authorList>
    </citation>
    <scope>NUCLEOTIDE SEQUENCE [LARGE SCALE GENOMIC DNA]</scope>
    <source>
        <strain evidence="1">M-15738</strain>
        <tissue evidence="1">Blood</tissue>
    </source>
</reference>
<gene>
    <name evidence="1" type="ORF">AALO_G00000160</name>
</gene>
<evidence type="ECO:0000313" key="2">
    <source>
        <dbReference type="Proteomes" id="UP000823561"/>
    </source>
</evidence>
<dbReference type="EMBL" id="JADWDJ010000001">
    <property type="protein sequence ID" value="KAG5285156.1"/>
    <property type="molecule type" value="Genomic_DNA"/>
</dbReference>
<dbReference type="Proteomes" id="UP000823561">
    <property type="component" value="Chromosome 1"/>
</dbReference>
<organism evidence="1 2">
    <name type="scientific">Alosa alosa</name>
    <name type="common">allis shad</name>
    <dbReference type="NCBI Taxonomy" id="278164"/>
    <lineage>
        <taxon>Eukaryota</taxon>
        <taxon>Metazoa</taxon>
        <taxon>Chordata</taxon>
        <taxon>Craniata</taxon>
        <taxon>Vertebrata</taxon>
        <taxon>Euteleostomi</taxon>
        <taxon>Actinopterygii</taxon>
        <taxon>Neopterygii</taxon>
        <taxon>Teleostei</taxon>
        <taxon>Clupei</taxon>
        <taxon>Clupeiformes</taxon>
        <taxon>Clupeoidei</taxon>
        <taxon>Clupeidae</taxon>
        <taxon>Alosa</taxon>
    </lineage>
</organism>
<dbReference type="Gene3D" id="3.90.1750.10">
    <property type="entry name" value="Hect, E3 ligase catalytic domains"/>
    <property type="match status" value="1"/>
</dbReference>
<name>A0AAV6HGX5_9TELE</name>